<dbReference type="InterPro" id="IPR016024">
    <property type="entry name" value="ARM-type_fold"/>
</dbReference>
<reference evidence="5" key="1">
    <citation type="submission" date="2014-12" db="EMBL/GenBank/DDBJ databases">
        <title>Insight into the proteome of Arion vulgaris.</title>
        <authorList>
            <person name="Aradska J."/>
            <person name="Bulat T."/>
            <person name="Smidak R."/>
            <person name="Sarate P."/>
            <person name="Gangsoo J."/>
            <person name="Sialana F."/>
            <person name="Bilban M."/>
            <person name="Lubec G."/>
        </authorList>
    </citation>
    <scope>NUCLEOTIDE SEQUENCE</scope>
    <source>
        <tissue evidence="5">Skin</tissue>
    </source>
</reference>
<dbReference type="EMBL" id="HACG01026263">
    <property type="protein sequence ID" value="CEK73128.1"/>
    <property type="molecule type" value="Transcribed_RNA"/>
</dbReference>
<dbReference type="GO" id="GO:0006355">
    <property type="term" value="P:regulation of DNA-templated transcription"/>
    <property type="evidence" value="ECO:0007669"/>
    <property type="project" value="InterPro"/>
</dbReference>
<dbReference type="AlphaFoldDB" id="A0A0B6ZX04"/>
<sequence length="407" mass="46114">DVEDEEHSSHDDVEDEKNSTVRGVIGEDVSMDTDALKINGTDQVCDTEDSQHGEEEDENLSDMSDSEMFKMDSMLAEVFRQRQSAGKKARLEKRQELINFQIRALDFVEILIKGERCGDFVFNLLKPLVLLILKSGSPVLAERAEGLFTLIKGKTKALRDSVHSVEELKHMFQDLLDLAKKVTDKRHLQAVSMACYVLINTSSERPATQDTSSGPCVEVVRNALDKVMNKKSSKPNVSFFNMLIELDPSQFQELGPQLVHRLKETTLRPHDQMICCLVLASLCKRTDNVKETQVSYMKQWMIEAVPVVTQLILSLDKVMYYKHVLTLTLALQSRQQDLLLSQTFGADIKEHLMKLKSKFNTDIRRLANKIISAIDQKTNLPRSAAAKKRQISESDLSTRPSFKKVSL</sequence>
<feature type="region of interest" description="Disordered" evidence="4">
    <location>
        <begin position="384"/>
        <end position="407"/>
    </location>
</feature>
<dbReference type="PANTHER" id="PTHR13213:SF2">
    <property type="entry name" value="MYB-BINDING PROTEIN 1A"/>
    <property type="match status" value="1"/>
</dbReference>
<evidence type="ECO:0000256" key="4">
    <source>
        <dbReference type="SAM" id="MobiDB-lite"/>
    </source>
</evidence>
<proteinExistence type="inferred from homology"/>
<evidence type="ECO:0000256" key="1">
    <source>
        <dbReference type="ARBA" id="ARBA00004123"/>
    </source>
</evidence>
<comment type="subcellular location">
    <subcellularLocation>
        <location evidence="1">Nucleus</location>
    </subcellularLocation>
</comment>
<dbReference type="SUPFAM" id="SSF48371">
    <property type="entry name" value="ARM repeat"/>
    <property type="match status" value="1"/>
</dbReference>
<accession>A0A0B6ZX04</accession>
<evidence type="ECO:0000256" key="2">
    <source>
        <dbReference type="ARBA" id="ARBA00006809"/>
    </source>
</evidence>
<dbReference type="GO" id="GO:0003677">
    <property type="term" value="F:DNA binding"/>
    <property type="evidence" value="ECO:0007669"/>
    <property type="project" value="InterPro"/>
</dbReference>
<feature type="non-terminal residue" evidence="5">
    <location>
        <position position="1"/>
    </location>
</feature>
<comment type="similarity">
    <text evidence="2">Belongs to the MYBBP1A family.</text>
</comment>
<evidence type="ECO:0000313" key="5">
    <source>
        <dbReference type="EMBL" id="CEK73128.1"/>
    </source>
</evidence>
<dbReference type="GO" id="GO:0005730">
    <property type="term" value="C:nucleolus"/>
    <property type="evidence" value="ECO:0007669"/>
    <property type="project" value="InterPro"/>
</dbReference>
<organism evidence="5">
    <name type="scientific">Arion vulgaris</name>
    <dbReference type="NCBI Taxonomy" id="1028688"/>
    <lineage>
        <taxon>Eukaryota</taxon>
        <taxon>Metazoa</taxon>
        <taxon>Spiralia</taxon>
        <taxon>Lophotrochozoa</taxon>
        <taxon>Mollusca</taxon>
        <taxon>Gastropoda</taxon>
        <taxon>Heterobranchia</taxon>
        <taxon>Euthyneura</taxon>
        <taxon>Panpulmonata</taxon>
        <taxon>Eupulmonata</taxon>
        <taxon>Stylommatophora</taxon>
        <taxon>Helicina</taxon>
        <taxon>Arionoidea</taxon>
        <taxon>Arionidae</taxon>
        <taxon>Arion</taxon>
    </lineage>
</organism>
<name>A0A0B6ZX04_9EUPU</name>
<dbReference type="InterPro" id="IPR007015">
    <property type="entry name" value="DNA_pol_V/MYBBP1A"/>
</dbReference>
<feature type="region of interest" description="Disordered" evidence="4">
    <location>
        <begin position="1"/>
        <end position="63"/>
    </location>
</feature>
<protein>
    <submittedName>
        <fullName evidence="5">Uncharacterized protein</fullName>
    </submittedName>
</protein>
<feature type="compositionally biased region" description="Basic and acidic residues" evidence="4">
    <location>
        <begin position="7"/>
        <end position="19"/>
    </location>
</feature>
<dbReference type="PANTHER" id="PTHR13213">
    <property type="entry name" value="MYB-BINDING PROTEIN 1A FAMILY MEMBER"/>
    <property type="match status" value="1"/>
</dbReference>
<dbReference type="Pfam" id="PF04931">
    <property type="entry name" value="DNA_pol_phi"/>
    <property type="match status" value="1"/>
</dbReference>
<keyword evidence="3" id="KW-0539">Nucleus</keyword>
<gene>
    <name evidence="5" type="primary">ORF85429</name>
</gene>
<evidence type="ECO:0000256" key="3">
    <source>
        <dbReference type="ARBA" id="ARBA00023242"/>
    </source>
</evidence>